<dbReference type="RefSeq" id="WP_204679090.1">
    <property type="nucleotide sequence ID" value="NZ_BSNR01000006.1"/>
</dbReference>
<keyword evidence="1" id="KW-0472">Membrane</keyword>
<name>A0ABS2K1C8_9GAMM</name>
<accession>A0ABS2K1C8</accession>
<sequence>MPYAKERLSLLWIFALLNYLYADVVALFAIVGSTNPADGAPHLTQWALLGSAVLMEIPIAMILACRLLPFRANRLVNIIAGSVMTVVNGFLTFVPPLVGWGRPPAFPEYLFFGTIETVATLVIIWQAWTWSGVKPEISSERIVRQPEAGTTSS</sequence>
<feature type="transmembrane region" description="Helical" evidence="1">
    <location>
        <begin position="109"/>
        <end position="128"/>
    </location>
</feature>
<feature type="transmembrane region" description="Helical" evidence="1">
    <location>
        <begin position="46"/>
        <end position="68"/>
    </location>
</feature>
<feature type="transmembrane region" description="Helical" evidence="1">
    <location>
        <begin position="75"/>
        <end position="97"/>
    </location>
</feature>
<proteinExistence type="predicted"/>
<dbReference type="Pfam" id="PF19851">
    <property type="entry name" value="DUF6326"/>
    <property type="match status" value="1"/>
</dbReference>
<keyword evidence="1" id="KW-0812">Transmembrane</keyword>
<dbReference type="EMBL" id="JADIKE010000024">
    <property type="protein sequence ID" value="MBM7124118.1"/>
    <property type="molecule type" value="Genomic_DNA"/>
</dbReference>
<evidence type="ECO:0000313" key="3">
    <source>
        <dbReference type="Proteomes" id="UP001430149"/>
    </source>
</evidence>
<gene>
    <name evidence="2" type="ORF">ISP19_01890</name>
</gene>
<keyword evidence="3" id="KW-1185">Reference proteome</keyword>
<dbReference type="Proteomes" id="UP001430149">
    <property type="component" value="Unassembled WGS sequence"/>
</dbReference>
<comment type="caution">
    <text evidence="2">The sequence shown here is derived from an EMBL/GenBank/DDBJ whole genome shotgun (WGS) entry which is preliminary data.</text>
</comment>
<evidence type="ECO:0000256" key="1">
    <source>
        <dbReference type="SAM" id="Phobius"/>
    </source>
</evidence>
<keyword evidence="1" id="KW-1133">Transmembrane helix</keyword>
<dbReference type="InterPro" id="IPR046289">
    <property type="entry name" value="DUF6326"/>
</dbReference>
<organism evidence="2 3">
    <name type="scientific">Dyella flava</name>
    <dbReference type="NCBI Taxonomy" id="1920170"/>
    <lineage>
        <taxon>Bacteria</taxon>
        <taxon>Pseudomonadati</taxon>
        <taxon>Pseudomonadota</taxon>
        <taxon>Gammaproteobacteria</taxon>
        <taxon>Lysobacterales</taxon>
        <taxon>Rhodanobacteraceae</taxon>
        <taxon>Dyella</taxon>
    </lineage>
</organism>
<reference evidence="2" key="1">
    <citation type="submission" date="2020-10" db="EMBL/GenBank/DDBJ databases">
        <title>Phylogeny of dyella-like bacteria.</title>
        <authorList>
            <person name="Fu J."/>
        </authorList>
    </citation>
    <scope>NUCLEOTIDE SEQUENCE</scope>
    <source>
        <strain evidence="2">DHOC52</strain>
    </source>
</reference>
<protein>
    <submittedName>
        <fullName evidence="2">Uncharacterized protein</fullName>
    </submittedName>
</protein>
<evidence type="ECO:0000313" key="2">
    <source>
        <dbReference type="EMBL" id="MBM7124118.1"/>
    </source>
</evidence>